<evidence type="ECO:0000313" key="2">
    <source>
        <dbReference type="Proteomes" id="UP001295684"/>
    </source>
</evidence>
<dbReference type="Proteomes" id="UP001295684">
    <property type="component" value="Unassembled WGS sequence"/>
</dbReference>
<organism evidence="1 2">
    <name type="scientific">Euplotes crassus</name>
    <dbReference type="NCBI Taxonomy" id="5936"/>
    <lineage>
        <taxon>Eukaryota</taxon>
        <taxon>Sar</taxon>
        <taxon>Alveolata</taxon>
        <taxon>Ciliophora</taxon>
        <taxon>Intramacronucleata</taxon>
        <taxon>Spirotrichea</taxon>
        <taxon>Hypotrichia</taxon>
        <taxon>Euplotida</taxon>
        <taxon>Euplotidae</taxon>
        <taxon>Moneuplotes</taxon>
    </lineage>
</organism>
<protein>
    <submittedName>
        <fullName evidence="1">Uncharacterized protein</fullName>
    </submittedName>
</protein>
<dbReference type="AlphaFoldDB" id="A0AAD1UJ26"/>
<accession>A0AAD1UJ26</accession>
<sequence length="295" mass="30637">MSAIQMPPVTTATINAGFPIGTPVSDDFSTSLPSMMPTQVGAPVTFTAIVTESAPTSKVHVPTYLKVIDATTPTESDHMATSPTKNNMSTHVTSNVIYETPTMTHVTPNVTTLTTSEQESALANQVHSQACAAFNTACGADMMLNASVLPASAMTANVSDPASMMAIPPTANTSNGIPEHVEATFPGSVTFPTNYGATVTKEVTTTSSGFGSTTITKEVTTIPGFGRTTVTKQVTTNQGFGGVNMAPTTTTMTSTSTVTAPVISQAAGRSVAPVKVQKESKGYRIRGLFGRGRRF</sequence>
<name>A0AAD1UJ26_EUPCR</name>
<dbReference type="EMBL" id="CAMPGE010009888">
    <property type="protein sequence ID" value="CAI2368746.1"/>
    <property type="molecule type" value="Genomic_DNA"/>
</dbReference>
<reference evidence="1" key="1">
    <citation type="submission" date="2023-07" db="EMBL/GenBank/DDBJ databases">
        <authorList>
            <consortium name="AG Swart"/>
            <person name="Singh M."/>
            <person name="Singh A."/>
            <person name="Seah K."/>
            <person name="Emmerich C."/>
        </authorList>
    </citation>
    <scope>NUCLEOTIDE SEQUENCE</scope>
    <source>
        <strain evidence="1">DP1</strain>
    </source>
</reference>
<evidence type="ECO:0000313" key="1">
    <source>
        <dbReference type="EMBL" id="CAI2368746.1"/>
    </source>
</evidence>
<keyword evidence="2" id="KW-1185">Reference proteome</keyword>
<gene>
    <name evidence="1" type="ORF">ECRASSUSDP1_LOCUS10042</name>
</gene>
<proteinExistence type="predicted"/>
<comment type="caution">
    <text evidence="1">The sequence shown here is derived from an EMBL/GenBank/DDBJ whole genome shotgun (WGS) entry which is preliminary data.</text>
</comment>